<evidence type="ECO:0000313" key="3">
    <source>
        <dbReference type="EMBL" id="SNY74903.1"/>
    </source>
</evidence>
<dbReference type="Proteomes" id="UP000219565">
    <property type="component" value="Unassembled WGS sequence"/>
</dbReference>
<sequence length="108" mass="11416">MTDNGDIRVEIVPPPGYSGDLGPSDLVDKFGDRVGELGEALAGIASRLRESLASQLDEPSGSGWQLSEASLQFSLNLESEVGVIISRAKAGSTFHASLTWSRRDNVVG</sequence>
<evidence type="ECO:0000259" key="2">
    <source>
        <dbReference type="Pfam" id="PF19493"/>
    </source>
</evidence>
<keyword evidence="4" id="KW-1185">Reference proteome</keyword>
<dbReference type="RefSeq" id="WP_097243373.1">
    <property type="nucleotide sequence ID" value="NZ_JAMTCV010000002.1"/>
</dbReference>
<dbReference type="InterPro" id="IPR045794">
    <property type="entry name" value="Trypco1"/>
</dbReference>
<proteinExistence type="predicted"/>
<protein>
    <recommendedName>
        <fullName evidence="2">Trypsin-co-occurring domain-containing protein</fullName>
    </recommendedName>
</protein>
<dbReference type="EMBL" id="OBEG01000001">
    <property type="protein sequence ID" value="SNY74903.1"/>
    <property type="molecule type" value="Genomic_DNA"/>
</dbReference>
<organism evidence="3 4">
    <name type="scientific">Nocardia amikacinitolerans</name>
    <dbReference type="NCBI Taxonomy" id="756689"/>
    <lineage>
        <taxon>Bacteria</taxon>
        <taxon>Bacillati</taxon>
        <taxon>Actinomycetota</taxon>
        <taxon>Actinomycetes</taxon>
        <taxon>Mycobacteriales</taxon>
        <taxon>Nocardiaceae</taxon>
        <taxon>Nocardia</taxon>
    </lineage>
</organism>
<dbReference type="Pfam" id="PF19493">
    <property type="entry name" value="Trypco1"/>
    <property type="match status" value="1"/>
</dbReference>
<evidence type="ECO:0000256" key="1">
    <source>
        <dbReference type="SAM" id="MobiDB-lite"/>
    </source>
</evidence>
<reference evidence="3 4" key="1">
    <citation type="submission" date="2017-09" db="EMBL/GenBank/DDBJ databases">
        <authorList>
            <person name="Ehlers B."/>
            <person name="Leendertz F.H."/>
        </authorList>
    </citation>
    <scope>NUCLEOTIDE SEQUENCE [LARGE SCALE GENOMIC DNA]</scope>
    <source>
        <strain evidence="3 4">DSM 45537</strain>
    </source>
</reference>
<name>A0A285KRR3_9NOCA</name>
<gene>
    <name evidence="3" type="ORF">SAMN04244553_0370</name>
</gene>
<feature type="region of interest" description="Disordered" evidence="1">
    <location>
        <begin position="1"/>
        <end position="23"/>
    </location>
</feature>
<evidence type="ECO:0000313" key="4">
    <source>
        <dbReference type="Proteomes" id="UP000219565"/>
    </source>
</evidence>
<feature type="domain" description="Trypsin-co-occurring" evidence="2">
    <location>
        <begin position="3"/>
        <end position="102"/>
    </location>
</feature>
<accession>A0A285KRR3</accession>
<dbReference type="AlphaFoldDB" id="A0A285KRR3"/>